<dbReference type="OrthoDB" id="5914531at2759"/>
<evidence type="ECO:0000256" key="2">
    <source>
        <dbReference type="PROSITE-ProRule" id="PRU00191"/>
    </source>
</evidence>
<name>A0A7R9QZS5_9ACAR</name>
<sequence>MVCLAMPSPLNTPTNERQLVGSELWSLKTPEAEMSGLELSAHSVDAIDSSDTSSHHMSSKSIPLMATISDHNNQSVATNDISSERTRMSRLGLNLDLSDNRSEGQSRKKLSIGLVGNGGLCGGLCGTPQEIDVSVALEKQGWFHGYISRTDAENVLRTTRVGSYLVRHCLSSKHHYLVSLKCVRGFMHIKIVEQSDGAYTFGTSSMSFNSIPHIVNHYCINRLPIVGAEHMSLLYPVIDQLL</sequence>
<gene>
    <name evidence="4" type="ORF">ONB1V03_LOCUS19935</name>
</gene>
<dbReference type="Pfam" id="PF00017">
    <property type="entry name" value="SH2"/>
    <property type="match status" value="1"/>
</dbReference>
<feature type="domain" description="SH2" evidence="3">
    <location>
        <begin position="142"/>
        <end position="237"/>
    </location>
</feature>
<dbReference type="PANTHER" id="PTHR15127">
    <property type="entry name" value="HEAVYWEIGHT, ISOFORM A"/>
    <property type="match status" value="1"/>
</dbReference>
<dbReference type="SUPFAM" id="SSF55550">
    <property type="entry name" value="SH2 domain"/>
    <property type="match status" value="1"/>
</dbReference>
<evidence type="ECO:0000313" key="5">
    <source>
        <dbReference type="Proteomes" id="UP000728032"/>
    </source>
</evidence>
<dbReference type="InterPro" id="IPR036860">
    <property type="entry name" value="SH2_dom_sf"/>
</dbReference>
<organism evidence="4">
    <name type="scientific">Oppiella nova</name>
    <dbReference type="NCBI Taxonomy" id="334625"/>
    <lineage>
        <taxon>Eukaryota</taxon>
        <taxon>Metazoa</taxon>
        <taxon>Ecdysozoa</taxon>
        <taxon>Arthropoda</taxon>
        <taxon>Chelicerata</taxon>
        <taxon>Arachnida</taxon>
        <taxon>Acari</taxon>
        <taxon>Acariformes</taxon>
        <taxon>Sarcoptiformes</taxon>
        <taxon>Oribatida</taxon>
        <taxon>Brachypylina</taxon>
        <taxon>Oppioidea</taxon>
        <taxon>Oppiidae</taxon>
        <taxon>Oppiella</taxon>
    </lineage>
</organism>
<dbReference type="PANTHER" id="PTHR15127:SF32">
    <property type="entry name" value="HEAVYWEIGHT, ISOFORM A"/>
    <property type="match status" value="1"/>
</dbReference>
<dbReference type="AlphaFoldDB" id="A0A7R9QZS5"/>
<dbReference type="PRINTS" id="PR00401">
    <property type="entry name" value="SH2DOMAIN"/>
</dbReference>
<dbReference type="PROSITE" id="PS50001">
    <property type="entry name" value="SH2"/>
    <property type="match status" value="1"/>
</dbReference>
<evidence type="ECO:0000313" key="4">
    <source>
        <dbReference type="EMBL" id="CAD7663376.1"/>
    </source>
</evidence>
<reference evidence="4" key="1">
    <citation type="submission" date="2020-11" db="EMBL/GenBank/DDBJ databases">
        <authorList>
            <person name="Tran Van P."/>
        </authorList>
    </citation>
    <scope>NUCLEOTIDE SEQUENCE</scope>
</reference>
<dbReference type="EMBL" id="CAJPVJ010032214">
    <property type="protein sequence ID" value="CAG2180513.1"/>
    <property type="molecule type" value="Genomic_DNA"/>
</dbReference>
<keyword evidence="5" id="KW-1185">Reference proteome</keyword>
<dbReference type="InterPro" id="IPR000980">
    <property type="entry name" value="SH2"/>
</dbReference>
<dbReference type="SMART" id="SM00252">
    <property type="entry name" value="SH2"/>
    <property type="match status" value="1"/>
</dbReference>
<dbReference type="Proteomes" id="UP000728032">
    <property type="component" value="Unassembled WGS sequence"/>
</dbReference>
<dbReference type="GO" id="GO:0001784">
    <property type="term" value="F:phosphotyrosine residue binding"/>
    <property type="evidence" value="ECO:0007669"/>
    <property type="project" value="TreeGrafter"/>
</dbReference>
<dbReference type="InterPro" id="IPR051846">
    <property type="entry name" value="SH2_domain_adapters"/>
</dbReference>
<evidence type="ECO:0000256" key="1">
    <source>
        <dbReference type="ARBA" id="ARBA00022999"/>
    </source>
</evidence>
<dbReference type="EMBL" id="OC947039">
    <property type="protein sequence ID" value="CAD7663376.1"/>
    <property type="molecule type" value="Genomic_DNA"/>
</dbReference>
<proteinExistence type="predicted"/>
<accession>A0A7R9QZS5</accession>
<evidence type="ECO:0000259" key="3">
    <source>
        <dbReference type="PROSITE" id="PS50001"/>
    </source>
</evidence>
<protein>
    <recommendedName>
        <fullName evidence="3">SH2 domain-containing protein</fullName>
    </recommendedName>
</protein>
<keyword evidence="1 2" id="KW-0727">SH2 domain</keyword>
<dbReference type="Gene3D" id="3.30.505.10">
    <property type="entry name" value="SH2 domain"/>
    <property type="match status" value="1"/>
</dbReference>